<gene>
    <name evidence="6" type="primary">coaE</name>
    <name evidence="8" type="ORF">GCM10011581_39020</name>
</gene>
<evidence type="ECO:0000256" key="6">
    <source>
        <dbReference type="HAMAP-Rule" id="MF_00376"/>
    </source>
</evidence>
<dbReference type="PANTHER" id="PTHR10695">
    <property type="entry name" value="DEPHOSPHO-COA KINASE-RELATED"/>
    <property type="match status" value="1"/>
</dbReference>
<keyword evidence="6" id="KW-0808">Transferase</keyword>
<protein>
    <recommendedName>
        <fullName evidence="6 7">Dephospho-CoA kinase</fullName>
        <ecNumber evidence="6 7">2.7.1.24</ecNumber>
    </recommendedName>
    <alternativeName>
        <fullName evidence="6">Dephosphocoenzyme A kinase</fullName>
    </alternativeName>
</protein>
<evidence type="ECO:0000256" key="2">
    <source>
        <dbReference type="ARBA" id="ARBA00011058"/>
    </source>
</evidence>
<dbReference type="SUPFAM" id="SSF81301">
    <property type="entry name" value="Nucleotidyltransferase"/>
    <property type="match status" value="1"/>
</dbReference>
<dbReference type="EMBL" id="BMMT01000015">
    <property type="protein sequence ID" value="GGI98043.1"/>
    <property type="molecule type" value="Genomic_DNA"/>
</dbReference>
<dbReference type="HAMAP" id="MF_00376">
    <property type="entry name" value="Dephospho_CoA_kinase"/>
    <property type="match status" value="1"/>
</dbReference>
<feature type="binding site" evidence="6">
    <location>
        <begin position="20"/>
        <end position="25"/>
    </location>
    <ligand>
        <name>ATP</name>
        <dbReference type="ChEBI" id="CHEBI:30616"/>
    </ligand>
</feature>
<keyword evidence="4 6" id="KW-0547">Nucleotide-binding</keyword>
<dbReference type="GO" id="GO:0005524">
    <property type="term" value="F:ATP binding"/>
    <property type="evidence" value="ECO:0007669"/>
    <property type="project" value="UniProtKB-UniRule"/>
</dbReference>
<dbReference type="GO" id="GO:0005737">
    <property type="term" value="C:cytoplasm"/>
    <property type="evidence" value="ECO:0007669"/>
    <property type="project" value="UniProtKB-SubCell"/>
</dbReference>
<evidence type="ECO:0000256" key="5">
    <source>
        <dbReference type="ARBA" id="ARBA00022840"/>
    </source>
</evidence>
<dbReference type="Pfam" id="PF04229">
    <property type="entry name" value="GrpB"/>
    <property type="match status" value="1"/>
</dbReference>
<dbReference type="Pfam" id="PF01121">
    <property type="entry name" value="CoaE"/>
    <property type="match status" value="1"/>
</dbReference>
<organism evidence="8 9">
    <name type="scientific">Saccharopolyspora thermophila</name>
    <dbReference type="NCBI Taxonomy" id="89367"/>
    <lineage>
        <taxon>Bacteria</taxon>
        <taxon>Bacillati</taxon>
        <taxon>Actinomycetota</taxon>
        <taxon>Actinomycetes</taxon>
        <taxon>Pseudonocardiales</taxon>
        <taxon>Pseudonocardiaceae</taxon>
        <taxon>Saccharopolyspora</taxon>
    </lineage>
</organism>
<dbReference type="InterPro" id="IPR043519">
    <property type="entry name" value="NT_sf"/>
</dbReference>
<evidence type="ECO:0000313" key="8">
    <source>
        <dbReference type="EMBL" id="GGI98043.1"/>
    </source>
</evidence>
<comment type="function">
    <text evidence="6">Catalyzes the phosphorylation of the 3'-hydroxyl group of dephosphocoenzyme A to form coenzyme A.</text>
</comment>
<comment type="similarity">
    <text evidence="2">In the C-terminal section; belongs to the UPF0157 (GrpB) family.</text>
</comment>
<keyword evidence="6" id="KW-0173">Coenzyme A biosynthesis</keyword>
<comment type="similarity">
    <text evidence="1">In the N-terminal section; belongs to the CoaE family.</text>
</comment>
<dbReference type="GO" id="GO:0015937">
    <property type="term" value="P:coenzyme A biosynthetic process"/>
    <property type="evidence" value="ECO:0007669"/>
    <property type="project" value="UniProtKB-UniRule"/>
</dbReference>
<dbReference type="InterPro" id="IPR001977">
    <property type="entry name" value="Depp_CoAkinase"/>
</dbReference>
<dbReference type="EC" id="2.7.1.24" evidence="6 7"/>
<comment type="pathway">
    <text evidence="6">Cofactor biosynthesis; coenzyme A biosynthesis; CoA from (R)-pantothenate: step 5/5.</text>
</comment>
<dbReference type="PROSITE" id="PS51219">
    <property type="entry name" value="DPCK"/>
    <property type="match status" value="1"/>
</dbReference>
<sequence>MRAGGKMGGVLRVGLSGGIGSGKSTVARRLRELGAMVIDADVLAREVVQPGSPALAELVERFGADVLDADGALNRPALAEKVFGDDQARADLNAITHPRIQKLTAERMAQAPADAVVVHDVPLLVEVGYAPHYHLVVIVDAPVADRVRRLVDRGLTEPDARARIAAQATHEQRRAVADVWLDNTGSVADLHAAVDALWRDRLVPYEENVRLRRHPPKPAPQLVEPDPEWPRQAQRLIARIERAAGDRAVRVDHVGSTSVPGLPAKDIIDLQLTVRSLADADALAEPLGEAGFPVVPHLRRDTPHTFAPDLVLWEKRVHASADPGRHANLHVRVDGSPGQRVALLFPAWLRADAAAREEYLALKRTLAAEHAANPDRDAYAEAKEPWFAAALPRAWRWAERTGWTP</sequence>
<comment type="caution">
    <text evidence="8">The sequence shown here is derived from an EMBL/GenBank/DDBJ whole genome shotgun (WGS) entry which is preliminary data.</text>
</comment>
<keyword evidence="6 8" id="KW-0418">Kinase</keyword>
<dbReference type="NCBIfam" id="NF002879">
    <property type="entry name" value="PRK03333.1"/>
    <property type="match status" value="1"/>
</dbReference>
<dbReference type="Gene3D" id="3.40.50.300">
    <property type="entry name" value="P-loop containing nucleotide triphosphate hydrolases"/>
    <property type="match status" value="1"/>
</dbReference>
<proteinExistence type="inferred from homology"/>
<dbReference type="Gene3D" id="3.30.460.10">
    <property type="entry name" value="Beta Polymerase, domain 2"/>
    <property type="match status" value="1"/>
</dbReference>
<comment type="catalytic activity">
    <reaction evidence="6">
        <text>3'-dephospho-CoA + ATP = ADP + CoA + H(+)</text>
        <dbReference type="Rhea" id="RHEA:18245"/>
        <dbReference type="ChEBI" id="CHEBI:15378"/>
        <dbReference type="ChEBI" id="CHEBI:30616"/>
        <dbReference type="ChEBI" id="CHEBI:57287"/>
        <dbReference type="ChEBI" id="CHEBI:57328"/>
        <dbReference type="ChEBI" id="CHEBI:456216"/>
        <dbReference type="EC" id="2.7.1.24"/>
    </reaction>
</comment>
<dbReference type="InterPro" id="IPR007344">
    <property type="entry name" value="GrpB/CoaE"/>
</dbReference>
<dbReference type="InterPro" id="IPR027417">
    <property type="entry name" value="P-loop_NTPase"/>
</dbReference>
<dbReference type="GO" id="GO:0004140">
    <property type="term" value="F:dephospho-CoA kinase activity"/>
    <property type="evidence" value="ECO:0007669"/>
    <property type="project" value="UniProtKB-UniRule"/>
</dbReference>
<name>A0A917K2Z4_9PSEU</name>
<evidence type="ECO:0000256" key="7">
    <source>
        <dbReference type="NCBIfam" id="TIGR00152"/>
    </source>
</evidence>
<keyword evidence="3 6" id="KW-0963">Cytoplasm</keyword>
<evidence type="ECO:0000313" key="9">
    <source>
        <dbReference type="Proteomes" id="UP000597989"/>
    </source>
</evidence>
<comment type="similarity">
    <text evidence="6">Belongs to the CoaE family.</text>
</comment>
<evidence type="ECO:0000256" key="4">
    <source>
        <dbReference type="ARBA" id="ARBA00022741"/>
    </source>
</evidence>
<keyword evidence="5 6" id="KW-0067">ATP-binding</keyword>
<dbReference type="SUPFAM" id="SSF52540">
    <property type="entry name" value="P-loop containing nucleoside triphosphate hydrolases"/>
    <property type="match status" value="1"/>
</dbReference>
<dbReference type="NCBIfam" id="TIGR00152">
    <property type="entry name" value="dephospho-CoA kinase"/>
    <property type="match status" value="1"/>
</dbReference>
<evidence type="ECO:0000256" key="1">
    <source>
        <dbReference type="ARBA" id="ARBA00008826"/>
    </source>
</evidence>
<reference evidence="8 9" key="1">
    <citation type="journal article" date="2014" name="Int. J. Syst. Evol. Microbiol.">
        <title>Complete genome sequence of Corynebacterium casei LMG S-19264T (=DSM 44701T), isolated from a smear-ripened cheese.</title>
        <authorList>
            <consortium name="US DOE Joint Genome Institute (JGI-PGF)"/>
            <person name="Walter F."/>
            <person name="Albersmeier A."/>
            <person name="Kalinowski J."/>
            <person name="Ruckert C."/>
        </authorList>
    </citation>
    <scope>NUCLEOTIDE SEQUENCE [LARGE SCALE GENOMIC DNA]</scope>
    <source>
        <strain evidence="8 9">CGMCC 4.7206</strain>
    </source>
</reference>
<dbReference type="PANTHER" id="PTHR10695:SF46">
    <property type="entry name" value="BIFUNCTIONAL COENZYME A SYNTHASE-RELATED"/>
    <property type="match status" value="1"/>
</dbReference>
<evidence type="ECO:0000256" key="3">
    <source>
        <dbReference type="ARBA" id="ARBA00022490"/>
    </source>
</evidence>
<dbReference type="Proteomes" id="UP000597989">
    <property type="component" value="Unassembled WGS sequence"/>
</dbReference>
<dbReference type="CDD" id="cd02022">
    <property type="entry name" value="DPCK"/>
    <property type="match status" value="1"/>
</dbReference>
<comment type="subcellular location">
    <subcellularLocation>
        <location evidence="6">Cytoplasm</location>
    </subcellularLocation>
</comment>
<dbReference type="AlphaFoldDB" id="A0A917K2Z4"/>
<accession>A0A917K2Z4</accession>